<evidence type="ECO:0000313" key="3">
    <source>
        <dbReference type="EMBL" id="SKB41289.1"/>
    </source>
</evidence>
<sequence>MESKRIAFWPVFYKHLLCWSIFIAYELTYIFVMTGSIQNVDGLTVNYVLNISLFYFNAYIILDYFGERLKISWLLIGGIVLLEIFVFVLIKYPLNLLIIGDRIRLNTSVEYRAYAMSNILRSFYYVLFSTAYWFSIITVQRNKKIIELESLRLVQENDKIRLQKDLLSARNAYLQSQVNPHFLFNTLNFMYNSSMKVSEKLSTSILTLSDIMRYALTRIDEDQKVLLRNEIEHIKNFIDLNQVRFDQQLSIDFRVNGRVGDSRIIPLSLITIVENMFKYGDLLDPEYPASLVITLHENELEVEASNKKRAGRIVPGHGTGLKNLRERLDIYYADAYGLEIEDTDTQYKLKLTVILT</sequence>
<dbReference type="GO" id="GO:0016020">
    <property type="term" value="C:membrane"/>
    <property type="evidence" value="ECO:0007669"/>
    <property type="project" value="InterPro"/>
</dbReference>
<evidence type="ECO:0000256" key="1">
    <source>
        <dbReference type="SAM" id="Phobius"/>
    </source>
</evidence>
<keyword evidence="3" id="KW-0418">Kinase</keyword>
<gene>
    <name evidence="3" type="ORF">SAMN05661099_1215</name>
</gene>
<dbReference type="AlphaFoldDB" id="A0A1T5B2G2"/>
<proteinExistence type="predicted"/>
<keyword evidence="1" id="KW-0812">Transmembrane</keyword>
<dbReference type="OrthoDB" id="9792992at2"/>
<feature type="domain" description="Signal transduction histidine kinase internal region" evidence="2">
    <location>
        <begin position="172"/>
        <end position="249"/>
    </location>
</feature>
<evidence type="ECO:0000313" key="4">
    <source>
        <dbReference type="Proteomes" id="UP000189981"/>
    </source>
</evidence>
<keyword evidence="4" id="KW-1185">Reference proteome</keyword>
<dbReference type="EMBL" id="FUYR01000001">
    <property type="protein sequence ID" value="SKB41289.1"/>
    <property type="molecule type" value="Genomic_DNA"/>
</dbReference>
<dbReference type="PANTHER" id="PTHR34220:SF7">
    <property type="entry name" value="SENSOR HISTIDINE KINASE YPDA"/>
    <property type="match status" value="1"/>
</dbReference>
<feature type="transmembrane region" description="Helical" evidence="1">
    <location>
        <begin position="12"/>
        <end position="32"/>
    </location>
</feature>
<reference evidence="4" key="1">
    <citation type="submission" date="2017-02" db="EMBL/GenBank/DDBJ databases">
        <authorList>
            <person name="Varghese N."/>
            <person name="Submissions S."/>
        </authorList>
    </citation>
    <scope>NUCLEOTIDE SEQUENCE [LARGE SCALE GENOMIC DNA]</scope>
    <source>
        <strain evidence="4">DSM 22385</strain>
    </source>
</reference>
<protein>
    <submittedName>
        <fullName evidence="3">Histidine kinase</fullName>
    </submittedName>
</protein>
<name>A0A1T5B2G2_9SPHI</name>
<feature type="transmembrane region" description="Helical" evidence="1">
    <location>
        <begin position="44"/>
        <end position="62"/>
    </location>
</feature>
<feature type="transmembrane region" description="Helical" evidence="1">
    <location>
        <begin position="114"/>
        <end position="134"/>
    </location>
</feature>
<dbReference type="Proteomes" id="UP000189981">
    <property type="component" value="Unassembled WGS sequence"/>
</dbReference>
<keyword evidence="1" id="KW-0472">Membrane</keyword>
<dbReference type="PANTHER" id="PTHR34220">
    <property type="entry name" value="SENSOR HISTIDINE KINASE YPDA"/>
    <property type="match status" value="1"/>
</dbReference>
<dbReference type="Pfam" id="PF06580">
    <property type="entry name" value="His_kinase"/>
    <property type="match status" value="1"/>
</dbReference>
<dbReference type="GO" id="GO:0000155">
    <property type="term" value="F:phosphorelay sensor kinase activity"/>
    <property type="evidence" value="ECO:0007669"/>
    <property type="project" value="InterPro"/>
</dbReference>
<dbReference type="InterPro" id="IPR050640">
    <property type="entry name" value="Bact_2-comp_sensor_kinase"/>
</dbReference>
<feature type="transmembrane region" description="Helical" evidence="1">
    <location>
        <begin position="74"/>
        <end position="94"/>
    </location>
</feature>
<evidence type="ECO:0000259" key="2">
    <source>
        <dbReference type="Pfam" id="PF06580"/>
    </source>
</evidence>
<keyword evidence="3" id="KW-0808">Transferase</keyword>
<keyword evidence="1" id="KW-1133">Transmembrane helix</keyword>
<organism evidence="3 4">
    <name type="scientific">Daejeonella lutea</name>
    <dbReference type="NCBI Taxonomy" id="572036"/>
    <lineage>
        <taxon>Bacteria</taxon>
        <taxon>Pseudomonadati</taxon>
        <taxon>Bacteroidota</taxon>
        <taxon>Sphingobacteriia</taxon>
        <taxon>Sphingobacteriales</taxon>
        <taxon>Sphingobacteriaceae</taxon>
        <taxon>Daejeonella</taxon>
    </lineage>
</organism>
<accession>A0A1T5B2G2</accession>
<dbReference type="STRING" id="572036.SAMN05661099_1215"/>
<dbReference type="InterPro" id="IPR010559">
    <property type="entry name" value="Sig_transdc_His_kin_internal"/>
</dbReference>